<gene>
    <name evidence="1" type="ORF">KR76_13620</name>
</gene>
<dbReference type="KEGG" id="psim:KR76_13620"/>
<evidence type="ECO:0000313" key="1">
    <source>
        <dbReference type="EMBL" id="AIY17529.1"/>
    </source>
</evidence>
<reference evidence="1 2" key="1">
    <citation type="journal article" date="2015" name="Genome Announc.">
        <title>Complete Genome Sequence of Steroid-Transforming Nocardioides simplex VKM Ac-2033D.</title>
        <authorList>
            <person name="Shtratnikova V.Y."/>
            <person name="Schelkunov M.I."/>
            <person name="Pekov Y.A."/>
            <person name="Fokina V.V."/>
            <person name="Logacheva M.D."/>
            <person name="Sokolov S.L."/>
            <person name="Bragin E.Y."/>
            <person name="Ashapkin V.V."/>
            <person name="Donova M.V."/>
        </authorList>
    </citation>
    <scope>NUCLEOTIDE SEQUENCE [LARGE SCALE GENOMIC DNA]</scope>
    <source>
        <strain evidence="1 2">VKM Ac-2033D</strain>
    </source>
</reference>
<protein>
    <submittedName>
        <fullName evidence="1">Uncharacterized protein</fullName>
    </submittedName>
</protein>
<proteinExistence type="predicted"/>
<name>A0A0A1DJN8_NOCSI</name>
<dbReference type="STRING" id="2045.KR76_13620"/>
<dbReference type="RefSeq" id="WP_038678972.1">
    <property type="nucleotide sequence ID" value="NZ_BJMC01000009.1"/>
</dbReference>
<accession>A0A0A1DJN8</accession>
<dbReference type="AlphaFoldDB" id="A0A0A1DJN8"/>
<keyword evidence="2" id="KW-1185">Reference proteome</keyword>
<sequence>MSATQQTAAGRPPVAGVTITLTALVQALSVVPALGRGPGGLLVPALVAGTAVVLSLAVTAAWVVADSVASFTGPRPALLAWSAGGVLLLSVLLAVFPLGALVVAVVLPPLLVAVAAGRPWCRPSPVGAAGTALLTVVLAVAVWLVGVVLGLVDAGVAGAFAWWVLAGLAQVAVLRRWAGHAVRGRG</sequence>
<dbReference type="Proteomes" id="UP000030300">
    <property type="component" value="Chromosome"/>
</dbReference>
<dbReference type="GeneID" id="96609906"/>
<dbReference type="HOGENOM" id="CLU_1453045_0_0_11"/>
<dbReference type="EMBL" id="CP009896">
    <property type="protein sequence ID" value="AIY17529.1"/>
    <property type="molecule type" value="Genomic_DNA"/>
</dbReference>
<evidence type="ECO:0000313" key="2">
    <source>
        <dbReference type="Proteomes" id="UP000030300"/>
    </source>
</evidence>
<organism evidence="1 2">
    <name type="scientific">Nocardioides simplex</name>
    <name type="common">Arthrobacter simplex</name>
    <dbReference type="NCBI Taxonomy" id="2045"/>
    <lineage>
        <taxon>Bacteria</taxon>
        <taxon>Bacillati</taxon>
        <taxon>Actinomycetota</taxon>
        <taxon>Actinomycetes</taxon>
        <taxon>Propionibacteriales</taxon>
        <taxon>Nocardioidaceae</taxon>
        <taxon>Pimelobacter</taxon>
    </lineage>
</organism>